<feature type="non-terminal residue" evidence="2">
    <location>
        <position position="209"/>
    </location>
</feature>
<feature type="region of interest" description="Disordered" evidence="1">
    <location>
        <begin position="189"/>
        <end position="209"/>
    </location>
</feature>
<organism evidence="2 3">
    <name type="scientific">Gigaspora margarita</name>
    <dbReference type="NCBI Taxonomy" id="4874"/>
    <lineage>
        <taxon>Eukaryota</taxon>
        <taxon>Fungi</taxon>
        <taxon>Fungi incertae sedis</taxon>
        <taxon>Mucoromycota</taxon>
        <taxon>Glomeromycotina</taxon>
        <taxon>Glomeromycetes</taxon>
        <taxon>Diversisporales</taxon>
        <taxon>Gigasporaceae</taxon>
        <taxon>Gigaspora</taxon>
    </lineage>
</organism>
<proteinExistence type="predicted"/>
<evidence type="ECO:0000256" key="1">
    <source>
        <dbReference type="SAM" id="MobiDB-lite"/>
    </source>
</evidence>
<dbReference type="Proteomes" id="UP000789901">
    <property type="component" value="Unassembled WGS sequence"/>
</dbReference>
<dbReference type="EMBL" id="CAJVQB010014370">
    <property type="protein sequence ID" value="CAG8767968.1"/>
    <property type="molecule type" value="Genomic_DNA"/>
</dbReference>
<comment type="caution">
    <text evidence="2">The sequence shown here is derived from an EMBL/GenBank/DDBJ whole genome shotgun (WGS) entry which is preliminary data.</text>
</comment>
<sequence length="209" mass="24329">MIRKTKSNKKNTTYDYCKRTLANPNKLREHLKRKNLCKHQTINQEAIQVSNQTTKLAPEALLISPVLSNNEKNKHDQREKLVKRWKELGLGIKPFLSNNLDSCQTLFHDLEQYDKDAVRPSTKEKLNKYEKMLEPEASPEPRTQFIKKDNKSKNLINEEFNLEFREQEELGTVLKSRAIVVHHAKVLGFHSDNGNDKPGNENKKVQEVI</sequence>
<accession>A0ABN7VGC3</accession>
<evidence type="ECO:0000313" key="3">
    <source>
        <dbReference type="Proteomes" id="UP000789901"/>
    </source>
</evidence>
<keyword evidence="3" id="KW-1185">Reference proteome</keyword>
<feature type="compositionally biased region" description="Basic and acidic residues" evidence="1">
    <location>
        <begin position="193"/>
        <end position="209"/>
    </location>
</feature>
<name>A0ABN7VGC3_GIGMA</name>
<reference evidence="2 3" key="1">
    <citation type="submission" date="2021-06" db="EMBL/GenBank/DDBJ databases">
        <authorList>
            <person name="Kallberg Y."/>
            <person name="Tangrot J."/>
            <person name="Rosling A."/>
        </authorList>
    </citation>
    <scope>NUCLEOTIDE SEQUENCE [LARGE SCALE GENOMIC DNA]</scope>
    <source>
        <strain evidence="2 3">120-4 pot B 10/14</strain>
    </source>
</reference>
<protein>
    <submittedName>
        <fullName evidence="2">36388_t:CDS:1</fullName>
    </submittedName>
</protein>
<evidence type="ECO:0000313" key="2">
    <source>
        <dbReference type="EMBL" id="CAG8767968.1"/>
    </source>
</evidence>
<gene>
    <name evidence="2" type="ORF">GMARGA_LOCUS18208</name>
</gene>